<dbReference type="EMBL" id="OC000707">
    <property type="protein sequence ID" value="CAD7258127.1"/>
    <property type="molecule type" value="Genomic_DNA"/>
</dbReference>
<feature type="transmembrane region" description="Helical" evidence="5">
    <location>
        <begin position="438"/>
        <end position="460"/>
    </location>
</feature>
<dbReference type="GO" id="GO:0005385">
    <property type="term" value="F:zinc ion transmembrane transporter activity"/>
    <property type="evidence" value="ECO:0007669"/>
    <property type="project" value="TreeGrafter"/>
</dbReference>
<dbReference type="PANTHER" id="PTHR11040">
    <property type="entry name" value="ZINC/IRON TRANSPORTER"/>
    <property type="match status" value="1"/>
</dbReference>
<dbReference type="GO" id="GO:0005886">
    <property type="term" value="C:plasma membrane"/>
    <property type="evidence" value="ECO:0007669"/>
    <property type="project" value="TreeGrafter"/>
</dbReference>
<feature type="transmembrane region" description="Helical" evidence="5">
    <location>
        <begin position="128"/>
        <end position="146"/>
    </location>
</feature>
<proteinExistence type="predicted"/>
<comment type="subcellular location">
    <subcellularLocation>
        <location evidence="1">Membrane</location>
        <topology evidence="1">Multi-pass membrane protein</topology>
    </subcellularLocation>
</comment>
<evidence type="ECO:0000313" key="6">
    <source>
        <dbReference type="EMBL" id="CAD7258127.1"/>
    </source>
</evidence>
<keyword evidence="2 5" id="KW-0812">Transmembrane</keyword>
<feature type="transmembrane region" description="Helical" evidence="5">
    <location>
        <begin position="403"/>
        <end position="426"/>
    </location>
</feature>
<accession>A0A7R9APZ8</accession>
<feature type="transmembrane region" description="Helical" evidence="5">
    <location>
        <begin position="174"/>
        <end position="197"/>
    </location>
</feature>
<gene>
    <name evidence="6" type="ORF">TSIB3V08_LOCUS2369</name>
</gene>
<feature type="transmembrane region" description="Helical" evidence="5">
    <location>
        <begin position="377"/>
        <end position="397"/>
    </location>
</feature>
<dbReference type="Pfam" id="PF02535">
    <property type="entry name" value="Zip"/>
    <property type="match status" value="1"/>
</dbReference>
<sequence length="536" mass="58479">MASLVLTDSSQLTCDSQHLVHPTEIRTSIFPSSVVELNTTSALANYATEADDITEDEERLLLTDVYEEEENVWVKWRGGGRRGTHVTREGQKSGKWKTGVGSVVQYRAARPPKREQCVLAMEIVPTKILVLTLLGVLRLFFGLVPLKITKRLHLWGASGVTHKLVETRRRQVDVAITLCLCFGGGVLFATCFIHMIPEVRESLETVRISGGTIIPKFSSFPFAELLICIGFFIVYIIEEVAHRLFLHSKEPRDTPSSPSRSSTGTGDIQKVREVNSDVFVFGNSASRSRRNGTGSKIGPATSQVHLLVSSLSIDAPSKEVLSTAALTPVDDAGCCSVELSRPQFVPHEHPESRLHHHHSDIARDNLGSSVVGNLRSFLVVVALSFHSIFEGLAIGLQPTQRDVWYLFGAVSIHACAILFCIGLELVTSGTRMLQVTQLVLYMVILALVSPLGVLIGLLVTEYSSQDSSSQTLVVACLQGVAGGTILYITFFEVLNREKTKKNGVNGLVKIGFILFGFCIMVALQAIGRYNSSGSAS</sequence>
<name>A0A7R9APZ8_TIMSH</name>
<evidence type="ECO:0000256" key="5">
    <source>
        <dbReference type="SAM" id="Phobius"/>
    </source>
</evidence>
<protein>
    <recommendedName>
        <fullName evidence="7">Zinc transporter ZIP1</fullName>
    </recommendedName>
</protein>
<dbReference type="AlphaFoldDB" id="A0A7R9APZ8"/>
<feature type="transmembrane region" description="Helical" evidence="5">
    <location>
        <begin position="472"/>
        <end position="494"/>
    </location>
</feature>
<evidence type="ECO:0000256" key="1">
    <source>
        <dbReference type="ARBA" id="ARBA00004141"/>
    </source>
</evidence>
<evidence type="ECO:0000256" key="3">
    <source>
        <dbReference type="ARBA" id="ARBA00022989"/>
    </source>
</evidence>
<evidence type="ECO:0008006" key="7">
    <source>
        <dbReference type="Google" id="ProtNLM"/>
    </source>
</evidence>
<feature type="transmembrane region" description="Helical" evidence="5">
    <location>
        <begin position="217"/>
        <end position="237"/>
    </location>
</feature>
<dbReference type="InterPro" id="IPR003689">
    <property type="entry name" value="ZIP"/>
</dbReference>
<feature type="transmembrane region" description="Helical" evidence="5">
    <location>
        <begin position="506"/>
        <end position="526"/>
    </location>
</feature>
<reference evidence="6" key="1">
    <citation type="submission" date="2020-11" db="EMBL/GenBank/DDBJ databases">
        <authorList>
            <person name="Tran Van P."/>
        </authorList>
    </citation>
    <scope>NUCLEOTIDE SEQUENCE</scope>
</reference>
<dbReference type="PANTHER" id="PTHR11040:SF203">
    <property type="entry name" value="FI18611P1-RELATED"/>
    <property type="match status" value="1"/>
</dbReference>
<evidence type="ECO:0000256" key="4">
    <source>
        <dbReference type="ARBA" id="ARBA00023136"/>
    </source>
</evidence>
<keyword evidence="3 5" id="KW-1133">Transmembrane helix</keyword>
<organism evidence="6">
    <name type="scientific">Timema shepardi</name>
    <name type="common">Walking stick</name>
    <dbReference type="NCBI Taxonomy" id="629360"/>
    <lineage>
        <taxon>Eukaryota</taxon>
        <taxon>Metazoa</taxon>
        <taxon>Ecdysozoa</taxon>
        <taxon>Arthropoda</taxon>
        <taxon>Hexapoda</taxon>
        <taxon>Insecta</taxon>
        <taxon>Pterygota</taxon>
        <taxon>Neoptera</taxon>
        <taxon>Polyneoptera</taxon>
        <taxon>Phasmatodea</taxon>
        <taxon>Timematodea</taxon>
        <taxon>Timematoidea</taxon>
        <taxon>Timematidae</taxon>
        <taxon>Timema</taxon>
    </lineage>
</organism>
<evidence type="ECO:0000256" key="2">
    <source>
        <dbReference type="ARBA" id="ARBA00022692"/>
    </source>
</evidence>
<keyword evidence="4 5" id="KW-0472">Membrane</keyword>